<dbReference type="RefSeq" id="WP_190599944.1">
    <property type="nucleotide sequence ID" value="NZ_JADEVV010000049.1"/>
</dbReference>
<keyword evidence="3" id="KW-1185">Reference proteome</keyword>
<dbReference type="Pfam" id="PF01656">
    <property type="entry name" value="CbiA"/>
    <property type="match status" value="1"/>
</dbReference>
<dbReference type="PANTHER" id="PTHR13696">
    <property type="entry name" value="P-LOOP CONTAINING NUCLEOSIDE TRIPHOSPHATE HYDROLASE"/>
    <property type="match status" value="1"/>
</dbReference>
<dbReference type="InterPro" id="IPR027417">
    <property type="entry name" value="P-loop_NTPase"/>
</dbReference>
<sequence length="198" mass="21176">MKSIAVLSRKGGVGKSTLAMNLAVLAGDATIIDSDPQASCADWDDRRGEGLLPQVVTTPAARVKNVLGKCQSEWVMVDTQPSAEASLIEIATEVDLCVVVLRPGQLELDALGATLAAIRVTQTAAVFCINQAHPSAKLTDLISGLERHHPVGPIIRSRADFPASVAEGLSVTEWNPTGKAATELVDYWSWLKNRYFNV</sequence>
<dbReference type="CDD" id="cd02042">
    <property type="entry name" value="ParAB_family"/>
    <property type="match status" value="1"/>
</dbReference>
<protein>
    <submittedName>
        <fullName evidence="2">ParA family protein</fullName>
    </submittedName>
</protein>
<evidence type="ECO:0000313" key="3">
    <source>
        <dbReference type="Proteomes" id="UP000658720"/>
    </source>
</evidence>
<dbReference type="Gene3D" id="3.40.50.300">
    <property type="entry name" value="P-loop containing nucleotide triphosphate hydrolases"/>
    <property type="match status" value="1"/>
</dbReference>
<dbReference type="PANTHER" id="PTHR13696:SF96">
    <property type="entry name" value="COBQ_COBB_MIND_PARA NUCLEOTIDE BINDING DOMAIN-CONTAINING PROTEIN"/>
    <property type="match status" value="1"/>
</dbReference>
<dbReference type="InterPro" id="IPR002586">
    <property type="entry name" value="CobQ/CobB/MinD/ParA_Nub-bd_dom"/>
</dbReference>
<dbReference type="EMBL" id="JADEVV010000049">
    <property type="protein sequence ID" value="MBE9255118.1"/>
    <property type="molecule type" value="Genomic_DNA"/>
</dbReference>
<evidence type="ECO:0000313" key="2">
    <source>
        <dbReference type="EMBL" id="MBE9255118.1"/>
    </source>
</evidence>
<organism evidence="2 3">
    <name type="scientific">Synechocystis salina LEGE 00031</name>
    <dbReference type="NCBI Taxonomy" id="1828736"/>
    <lineage>
        <taxon>Bacteria</taxon>
        <taxon>Bacillati</taxon>
        <taxon>Cyanobacteriota</taxon>
        <taxon>Cyanophyceae</taxon>
        <taxon>Synechococcales</taxon>
        <taxon>Merismopediaceae</taxon>
        <taxon>Synechocystis</taxon>
    </lineage>
</organism>
<dbReference type="InterPro" id="IPR050678">
    <property type="entry name" value="DNA_Partitioning_ATPase"/>
</dbReference>
<proteinExistence type="predicted"/>
<dbReference type="PIRSF" id="PIRSF009320">
    <property type="entry name" value="Nuc_binding_HP_1000"/>
    <property type="match status" value="1"/>
</dbReference>
<name>A0ABR9VUT3_9SYNC</name>
<comment type="caution">
    <text evidence="2">The sequence shown here is derived from an EMBL/GenBank/DDBJ whole genome shotgun (WGS) entry which is preliminary data.</text>
</comment>
<accession>A0ABR9VUT3</accession>
<gene>
    <name evidence="2" type="ORF">IQ217_14980</name>
</gene>
<feature type="domain" description="CobQ/CobB/MinD/ParA nucleotide binding" evidence="1">
    <location>
        <begin position="4"/>
        <end position="170"/>
    </location>
</feature>
<dbReference type="SUPFAM" id="SSF52540">
    <property type="entry name" value="P-loop containing nucleoside triphosphate hydrolases"/>
    <property type="match status" value="1"/>
</dbReference>
<reference evidence="2 3" key="1">
    <citation type="submission" date="2020-10" db="EMBL/GenBank/DDBJ databases">
        <authorList>
            <person name="Castelo-Branco R."/>
            <person name="Eusebio N."/>
            <person name="Adriana R."/>
            <person name="Vieira A."/>
            <person name="Brugerolle De Fraissinette N."/>
            <person name="Rezende De Castro R."/>
            <person name="Schneider M.P."/>
            <person name="Vasconcelos V."/>
            <person name="Leao P.N."/>
        </authorList>
    </citation>
    <scope>NUCLEOTIDE SEQUENCE [LARGE SCALE GENOMIC DNA]</scope>
    <source>
        <strain evidence="2 3">LEGE 00031</strain>
    </source>
</reference>
<dbReference type="Proteomes" id="UP000658720">
    <property type="component" value="Unassembled WGS sequence"/>
</dbReference>
<evidence type="ECO:0000259" key="1">
    <source>
        <dbReference type="Pfam" id="PF01656"/>
    </source>
</evidence>